<protein>
    <submittedName>
        <fullName evidence="2">Uncharacterized protein</fullName>
    </submittedName>
</protein>
<sequence>MKTAKAKQQQLDDSNISAILFSFFFLFSLFLRAAAVLFIE</sequence>
<keyword evidence="1" id="KW-0812">Transmembrane</keyword>
<feature type="transmembrane region" description="Helical" evidence="1">
    <location>
        <begin position="16"/>
        <end position="39"/>
    </location>
</feature>
<evidence type="ECO:0000313" key="2">
    <source>
        <dbReference type="EMBL" id="JAE38427.1"/>
    </source>
</evidence>
<proteinExistence type="predicted"/>
<evidence type="ECO:0000256" key="1">
    <source>
        <dbReference type="SAM" id="Phobius"/>
    </source>
</evidence>
<accession>A0A0A9HNW3</accession>
<dbReference type="AlphaFoldDB" id="A0A0A9HNW3"/>
<reference evidence="2" key="2">
    <citation type="journal article" date="2015" name="Data Brief">
        <title>Shoot transcriptome of the giant reed, Arundo donax.</title>
        <authorList>
            <person name="Barrero R.A."/>
            <person name="Guerrero F.D."/>
            <person name="Moolhuijzen P."/>
            <person name="Goolsby J.A."/>
            <person name="Tidwell J."/>
            <person name="Bellgard S.E."/>
            <person name="Bellgard M.I."/>
        </authorList>
    </citation>
    <scope>NUCLEOTIDE SEQUENCE</scope>
    <source>
        <tissue evidence="2">Shoot tissue taken approximately 20 cm above the soil surface</tissue>
    </source>
</reference>
<reference evidence="2" key="1">
    <citation type="submission" date="2014-09" db="EMBL/GenBank/DDBJ databases">
        <authorList>
            <person name="Magalhaes I.L.F."/>
            <person name="Oliveira U."/>
            <person name="Santos F.R."/>
            <person name="Vidigal T.H.D.A."/>
            <person name="Brescovit A.D."/>
            <person name="Santos A.J."/>
        </authorList>
    </citation>
    <scope>NUCLEOTIDE SEQUENCE</scope>
    <source>
        <tissue evidence="2">Shoot tissue taken approximately 20 cm above the soil surface</tissue>
    </source>
</reference>
<keyword evidence="1" id="KW-0472">Membrane</keyword>
<organism evidence="2">
    <name type="scientific">Arundo donax</name>
    <name type="common">Giant reed</name>
    <name type="synonym">Donax arundinaceus</name>
    <dbReference type="NCBI Taxonomy" id="35708"/>
    <lineage>
        <taxon>Eukaryota</taxon>
        <taxon>Viridiplantae</taxon>
        <taxon>Streptophyta</taxon>
        <taxon>Embryophyta</taxon>
        <taxon>Tracheophyta</taxon>
        <taxon>Spermatophyta</taxon>
        <taxon>Magnoliopsida</taxon>
        <taxon>Liliopsida</taxon>
        <taxon>Poales</taxon>
        <taxon>Poaceae</taxon>
        <taxon>PACMAD clade</taxon>
        <taxon>Arundinoideae</taxon>
        <taxon>Arundineae</taxon>
        <taxon>Arundo</taxon>
    </lineage>
</organism>
<keyword evidence="1" id="KW-1133">Transmembrane helix</keyword>
<dbReference type="EMBL" id="GBRH01159469">
    <property type="protein sequence ID" value="JAE38427.1"/>
    <property type="molecule type" value="Transcribed_RNA"/>
</dbReference>
<name>A0A0A9HNW3_ARUDO</name>